<keyword evidence="1" id="KW-0812">Transmembrane</keyword>
<dbReference type="PRINTS" id="PR02045">
    <property type="entry name" value="F138DOMAIN"/>
</dbReference>
<sequence length="126" mass="14315">MTVVANIYLFVCLFIYLFIFIFFFFETESRSVAQAGVQWPDLSSLQAPPPGFTPFSCLSLPSNWDYRRPPPRLASFLYFLVETGFHRVTRIVSISPLCDLPPSASQSAGITGVSHRAWPHSKFHRL</sequence>
<reference evidence="2" key="3">
    <citation type="submission" date="2025-09" db="UniProtKB">
        <authorList>
            <consortium name="Ensembl"/>
        </authorList>
    </citation>
    <scope>IDENTIFICATION</scope>
</reference>
<evidence type="ECO:0000313" key="2">
    <source>
        <dbReference type="Ensembl" id="ENSMFAP00000047829.1"/>
    </source>
</evidence>
<proteinExistence type="predicted"/>
<name>A0A7N9C8R0_MACFA</name>
<keyword evidence="3" id="KW-1185">Reference proteome</keyword>
<dbReference type="AlphaFoldDB" id="A0A7N9C8R0"/>
<keyword evidence="1" id="KW-0472">Membrane</keyword>
<keyword evidence="1" id="KW-1133">Transmembrane helix</keyword>
<protein>
    <submittedName>
        <fullName evidence="2">Uncharacterized protein</fullName>
    </submittedName>
</protein>
<organism evidence="2 3">
    <name type="scientific">Macaca fascicularis</name>
    <name type="common">Crab-eating macaque</name>
    <name type="synonym">Cynomolgus monkey</name>
    <dbReference type="NCBI Taxonomy" id="9541"/>
    <lineage>
        <taxon>Eukaryota</taxon>
        <taxon>Metazoa</taxon>
        <taxon>Chordata</taxon>
        <taxon>Craniata</taxon>
        <taxon>Vertebrata</taxon>
        <taxon>Euteleostomi</taxon>
        <taxon>Mammalia</taxon>
        <taxon>Eutheria</taxon>
        <taxon>Euarchontoglires</taxon>
        <taxon>Primates</taxon>
        <taxon>Haplorrhini</taxon>
        <taxon>Catarrhini</taxon>
        <taxon>Cercopithecidae</taxon>
        <taxon>Cercopithecinae</taxon>
        <taxon>Macaca</taxon>
    </lineage>
</organism>
<evidence type="ECO:0000256" key="1">
    <source>
        <dbReference type="SAM" id="Phobius"/>
    </source>
</evidence>
<dbReference type="Proteomes" id="UP000233100">
    <property type="component" value="Chromosome 10"/>
</dbReference>
<reference evidence="2" key="2">
    <citation type="submission" date="2025-08" db="UniProtKB">
        <authorList>
            <consortium name="Ensembl"/>
        </authorList>
    </citation>
    <scope>IDENTIFICATION</scope>
</reference>
<accession>A0A7N9C8R0</accession>
<evidence type="ECO:0000313" key="3">
    <source>
        <dbReference type="Proteomes" id="UP000233100"/>
    </source>
</evidence>
<dbReference type="PANTHER" id="PTHR46254">
    <property type="entry name" value="PROTEIN GVQW1-RELATED"/>
    <property type="match status" value="1"/>
</dbReference>
<reference evidence="2 3" key="1">
    <citation type="submission" date="2013-03" db="EMBL/GenBank/DDBJ databases">
        <authorList>
            <person name="Warren W."/>
            <person name="Wilson R.K."/>
        </authorList>
    </citation>
    <scope>NUCLEOTIDE SEQUENCE</scope>
</reference>
<dbReference type="PANTHER" id="PTHR46254:SF7">
    <property type="entry name" value="PI4-KINASE N-TERMINAL DOMAIN-CONTAINING PROTEIN"/>
    <property type="match status" value="1"/>
</dbReference>
<dbReference type="Ensembl" id="ENSMFAT00000080354.1">
    <property type="protein sequence ID" value="ENSMFAP00000047829.1"/>
    <property type="gene ID" value="ENSMFAG00000051055.1"/>
</dbReference>
<feature type="transmembrane region" description="Helical" evidence="1">
    <location>
        <begin position="6"/>
        <end position="25"/>
    </location>
</feature>
<dbReference type="GeneTree" id="ENSGT00940000165497"/>